<accession>A0AAV1UWD4</accession>
<dbReference type="AlphaFoldDB" id="A0AAV1UWD4"/>
<evidence type="ECO:0000313" key="3">
    <source>
        <dbReference type="EMBL" id="CAK7938322.1"/>
    </source>
</evidence>
<feature type="domain" description="Retrovirus-related Pol polyprotein from transposon TNT 1-94-like beta-barrel" evidence="2">
    <location>
        <begin position="78"/>
        <end position="160"/>
    </location>
</feature>
<feature type="region of interest" description="Disordered" evidence="1">
    <location>
        <begin position="1"/>
        <end position="34"/>
    </location>
</feature>
<sequence>MILALTEKRRATTKKRSRRKKGSRGKDAAATNASDEARAIDDSCGFVLTTSDGVRATDGTRGLLLAATDATGVDRGDWILDSGTSRHLVNDESLLLKSTACIHEIAMADGESLHLTRAGSVRLEVFARGAEVLETLTDVYLAPRLAKNIVSYGKLANKGFALVHSGDRLSLARCSDGAVAFSFTIDSNVL</sequence>
<dbReference type="Pfam" id="PF22936">
    <property type="entry name" value="Pol_BBD"/>
    <property type="match status" value="1"/>
</dbReference>
<feature type="compositionally biased region" description="Basic and acidic residues" evidence="1">
    <location>
        <begin position="1"/>
        <end position="10"/>
    </location>
</feature>
<evidence type="ECO:0000313" key="4">
    <source>
        <dbReference type="Proteomes" id="UP001162060"/>
    </source>
</evidence>
<comment type="caution">
    <text evidence="3">The sequence shown here is derived from an EMBL/GenBank/DDBJ whole genome shotgun (WGS) entry which is preliminary data.</text>
</comment>
<name>A0AAV1UWD4_9STRA</name>
<evidence type="ECO:0000259" key="2">
    <source>
        <dbReference type="Pfam" id="PF22936"/>
    </source>
</evidence>
<dbReference type="Proteomes" id="UP001162060">
    <property type="component" value="Unassembled WGS sequence"/>
</dbReference>
<reference evidence="3" key="1">
    <citation type="submission" date="2024-01" db="EMBL/GenBank/DDBJ databases">
        <authorList>
            <person name="Webb A."/>
        </authorList>
    </citation>
    <scope>NUCLEOTIDE SEQUENCE</scope>
    <source>
        <strain evidence="3">Pm1</strain>
    </source>
</reference>
<dbReference type="InterPro" id="IPR054722">
    <property type="entry name" value="PolX-like_BBD"/>
</dbReference>
<protein>
    <recommendedName>
        <fullName evidence="2">Retrovirus-related Pol polyprotein from transposon TNT 1-94-like beta-barrel domain-containing protein</fullName>
    </recommendedName>
</protein>
<organism evidence="3 4">
    <name type="scientific">Peronospora matthiolae</name>
    <dbReference type="NCBI Taxonomy" id="2874970"/>
    <lineage>
        <taxon>Eukaryota</taxon>
        <taxon>Sar</taxon>
        <taxon>Stramenopiles</taxon>
        <taxon>Oomycota</taxon>
        <taxon>Peronosporomycetes</taxon>
        <taxon>Peronosporales</taxon>
        <taxon>Peronosporaceae</taxon>
        <taxon>Peronospora</taxon>
    </lineage>
</organism>
<feature type="compositionally biased region" description="Basic residues" evidence="1">
    <location>
        <begin position="11"/>
        <end position="23"/>
    </location>
</feature>
<gene>
    <name evidence="3" type="ORF">PM001_LOCUS23472</name>
</gene>
<evidence type="ECO:0000256" key="1">
    <source>
        <dbReference type="SAM" id="MobiDB-lite"/>
    </source>
</evidence>
<proteinExistence type="predicted"/>
<dbReference type="EMBL" id="CAKLBY020000229">
    <property type="protein sequence ID" value="CAK7938322.1"/>
    <property type="molecule type" value="Genomic_DNA"/>
</dbReference>